<comment type="caution">
    <text evidence="2">The sequence shown here is derived from an EMBL/GenBank/DDBJ whole genome shotgun (WGS) entry which is preliminary data.</text>
</comment>
<evidence type="ECO:0000313" key="3">
    <source>
        <dbReference type="Proteomes" id="UP000324897"/>
    </source>
</evidence>
<organism evidence="2 3">
    <name type="scientific">Eragrostis curvula</name>
    <name type="common">weeping love grass</name>
    <dbReference type="NCBI Taxonomy" id="38414"/>
    <lineage>
        <taxon>Eukaryota</taxon>
        <taxon>Viridiplantae</taxon>
        <taxon>Streptophyta</taxon>
        <taxon>Embryophyta</taxon>
        <taxon>Tracheophyta</taxon>
        <taxon>Spermatophyta</taxon>
        <taxon>Magnoliopsida</taxon>
        <taxon>Liliopsida</taxon>
        <taxon>Poales</taxon>
        <taxon>Poaceae</taxon>
        <taxon>PACMAD clade</taxon>
        <taxon>Chloridoideae</taxon>
        <taxon>Eragrostideae</taxon>
        <taxon>Eragrostidinae</taxon>
        <taxon>Eragrostis</taxon>
    </lineage>
</organism>
<name>A0A5J9TS79_9POAL</name>
<evidence type="ECO:0000313" key="2">
    <source>
        <dbReference type="EMBL" id="TVU14077.1"/>
    </source>
</evidence>
<evidence type="ECO:0000256" key="1">
    <source>
        <dbReference type="SAM" id="MobiDB-lite"/>
    </source>
</evidence>
<dbReference type="Gramene" id="TVU14077">
    <property type="protein sequence ID" value="TVU14077"/>
    <property type="gene ID" value="EJB05_37523"/>
</dbReference>
<dbReference type="PROSITE" id="PS51257">
    <property type="entry name" value="PROKAR_LIPOPROTEIN"/>
    <property type="match status" value="1"/>
</dbReference>
<dbReference type="EMBL" id="RWGY01000031">
    <property type="protein sequence ID" value="TVU14077.1"/>
    <property type="molecule type" value="Genomic_DNA"/>
</dbReference>
<feature type="region of interest" description="Disordered" evidence="1">
    <location>
        <begin position="1"/>
        <end position="20"/>
    </location>
</feature>
<dbReference type="Proteomes" id="UP000324897">
    <property type="component" value="Unassembled WGS sequence"/>
</dbReference>
<dbReference type="AlphaFoldDB" id="A0A5J9TS79"/>
<protein>
    <submittedName>
        <fullName evidence="2">Uncharacterized protein</fullName>
    </submittedName>
</protein>
<feature type="compositionally biased region" description="Low complexity" evidence="1">
    <location>
        <begin position="9"/>
        <end position="20"/>
    </location>
</feature>
<proteinExistence type="predicted"/>
<gene>
    <name evidence="2" type="ORF">EJB05_37523</name>
</gene>
<keyword evidence="3" id="KW-1185">Reference proteome</keyword>
<accession>A0A5J9TS79</accession>
<sequence>MYRPSGAPAAPTSSGTACCSCSGTPLRTPATARRSRRTALTALLARPTESVQLGASTTAYFCQISSQRFLAATSLLRRTGFGMIKTTMVPTSLPA</sequence>
<reference evidence="2 3" key="1">
    <citation type="journal article" date="2019" name="Sci. Rep.">
        <title>A high-quality genome of Eragrostis curvula grass provides insights into Poaceae evolution and supports new strategies to enhance forage quality.</title>
        <authorList>
            <person name="Carballo J."/>
            <person name="Santos B.A.C.M."/>
            <person name="Zappacosta D."/>
            <person name="Garbus I."/>
            <person name="Selva J.P."/>
            <person name="Gallo C.A."/>
            <person name="Diaz A."/>
            <person name="Albertini E."/>
            <person name="Caccamo M."/>
            <person name="Echenique V."/>
        </authorList>
    </citation>
    <scope>NUCLEOTIDE SEQUENCE [LARGE SCALE GENOMIC DNA]</scope>
    <source>
        <strain evidence="3">cv. Victoria</strain>
        <tissue evidence="2">Leaf</tissue>
    </source>
</reference>